<evidence type="ECO:0000313" key="8">
    <source>
        <dbReference type="EMBL" id="MFH5254411.1"/>
    </source>
</evidence>
<dbReference type="PRINTS" id="PR00344">
    <property type="entry name" value="BCTRLSENSOR"/>
</dbReference>
<dbReference type="SMART" id="SM00388">
    <property type="entry name" value="HisKA"/>
    <property type="match status" value="1"/>
</dbReference>
<dbReference type="InterPro" id="IPR036641">
    <property type="entry name" value="HPT_dom_sf"/>
</dbReference>
<comment type="caution">
    <text evidence="8">The sequence shown here is derived from an EMBL/GenBank/DDBJ whole genome shotgun (WGS) entry which is preliminary data.</text>
</comment>
<feature type="domain" description="Response regulatory" evidence="7">
    <location>
        <begin position="905"/>
        <end position="1019"/>
    </location>
</feature>
<dbReference type="Gene3D" id="3.30.565.10">
    <property type="entry name" value="Histidine kinase-like ATPase, C-terminal domain"/>
    <property type="match status" value="1"/>
</dbReference>
<dbReference type="GO" id="GO:0005524">
    <property type="term" value="F:ATP binding"/>
    <property type="evidence" value="ECO:0007669"/>
    <property type="project" value="UniProtKB-KW"/>
</dbReference>
<dbReference type="InterPro" id="IPR036890">
    <property type="entry name" value="HATPase_C_sf"/>
</dbReference>
<dbReference type="Pfam" id="PF00512">
    <property type="entry name" value="HisKA"/>
    <property type="match status" value="1"/>
</dbReference>
<dbReference type="InterPro" id="IPR005467">
    <property type="entry name" value="His_kinase_dom"/>
</dbReference>
<dbReference type="Gene3D" id="1.10.287.130">
    <property type="match status" value="1"/>
</dbReference>
<dbReference type="Proteomes" id="UP001609186">
    <property type="component" value="Unassembled WGS sequence"/>
</dbReference>
<evidence type="ECO:0000256" key="4">
    <source>
        <dbReference type="PROSITE-ProRule" id="PRU00169"/>
    </source>
</evidence>
<keyword evidence="5" id="KW-0472">Membrane</keyword>
<dbReference type="InterPro" id="IPR003594">
    <property type="entry name" value="HATPase_dom"/>
</dbReference>
<keyword evidence="9" id="KW-1185">Reference proteome</keyword>
<reference evidence="8 9" key="1">
    <citation type="submission" date="2024-10" db="EMBL/GenBank/DDBJ databases">
        <title>Burkholderia semiarida in Mexico.</title>
        <authorList>
            <person name="Estrada P."/>
        </authorList>
    </citation>
    <scope>NUCLEOTIDE SEQUENCE [LARGE SCALE GENOMIC DNA]</scope>
    <source>
        <strain evidence="8 9">CLM7-1</strain>
    </source>
</reference>
<dbReference type="InterPro" id="IPR004358">
    <property type="entry name" value="Sig_transdc_His_kin-like_C"/>
</dbReference>
<dbReference type="InterPro" id="IPR001789">
    <property type="entry name" value="Sig_transdc_resp-reg_receiver"/>
</dbReference>
<dbReference type="SMART" id="SM00448">
    <property type="entry name" value="REC"/>
    <property type="match status" value="1"/>
</dbReference>
<dbReference type="PANTHER" id="PTHR45339:SF5">
    <property type="entry name" value="HISTIDINE KINASE"/>
    <property type="match status" value="1"/>
</dbReference>
<keyword evidence="3 4" id="KW-0597">Phosphoprotein</keyword>
<evidence type="ECO:0000313" key="9">
    <source>
        <dbReference type="Proteomes" id="UP001609186"/>
    </source>
</evidence>
<organism evidence="8 9">
    <name type="scientific">Burkholderia semiarida</name>
    <dbReference type="NCBI Taxonomy" id="2843303"/>
    <lineage>
        <taxon>Bacteria</taxon>
        <taxon>Pseudomonadati</taxon>
        <taxon>Pseudomonadota</taxon>
        <taxon>Betaproteobacteria</taxon>
        <taxon>Burkholderiales</taxon>
        <taxon>Burkholderiaceae</taxon>
        <taxon>Burkholderia</taxon>
        <taxon>Burkholderia cepacia complex</taxon>
    </lineage>
</organism>
<gene>
    <name evidence="8" type="ORF">ACGTRS_24580</name>
</gene>
<dbReference type="PROSITE" id="PS50110">
    <property type="entry name" value="RESPONSE_REGULATORY"/>
    <property type="match status" value="1"/>
</dbReference>
<dbReference type="InterPro" id="IPR011006">
    <property type="entry name" value="CheY-like_superfamily"/>
</dbReference>
<dbReference type="CDD" id="cd00082">
    <property type="entry name" value="HisKA"/>
    <property type="match status" value="1"/>
</dbReference>
<dbReference type="Pfam" id="PF00072">
    <property type="entry name" value="Response_reg"/>
    <property type="match status" value="1"/>
</dbReference>
<sequence length="1127" mass="122238">MAISFIKRKHDEAERFSDTERGGSINRLHRRHWHLIFGGYIGIAIVTVLILSLFVVSSVHMYVNQERNEAVSGSIELGRRITTAEDAVRNAAVNVPLYTSRNAALIGDVADRLIENGGSAIATLPSGQTQVLFGTPSALPRAALDRHVALSRQLAETSATATPARDQAIVGCYYVSLDGKFAAIFPPPSRDAQDHTLASAGDRSTFIAQTLTEFSPLMSGTAAPATLQHRTWTYTTASPFTGKTVMRVGSLLADHGKPIAIIFSEYDPSAIAIPLLRSGFDGQFLLTNAKGQLITFASHDGQPPSAPVQATAAELARTTKDQARHTWKNGDLYVALPFGGANWLLVYVLFQRDILPHVAPSAAIATLGAIALLVAIWVLLGAIRNRALLPLLEQAQYVFDSEKLSRTLIETAPIGLSLISVRDRSPLLSSPALTHLAERVGIDPRELTARLWADGETAAPANIRSEVLRRELTLRTPSLDEVHLSTIVARGRYHGADVIVGTFTDVTAQKTLEHQLIAAKEAADQANAAKTAFLASISHEIRTPLNAIIGNIEITKRTPGDTSRRQDRITIIEDAAQGLLTTLNDVLDFSKIEAGEMPLETIKFSILDVFDRSLAIFAPLALKKGIEIYGDFRLPIDAQAIGEPGRLGQVVNNLLSNAIKFTVHGKVTLRFRAKRRTTDDEPGGNTLVITVEDTGIGIPATHVPDIFKPFSQVDPSISRRFGGTGLGLALCHRIVALMGGSIAVESVPGQGSRFTVTVPLLDGGPMKSDPQFNGEHVVFISQDTEWHNIVVPRLASWNLSVHPFRSPAELASAALHDTSILILFGKKNVWPLSDENRLVETARHTLFCTEDGPVTPHRMGRGTELTCYSPRAWASVLAALLSDQVDRRDDTAPPPVEPLSKRALSVLIVEDNLANRHLLSEQLDVLGCDVTAAENGEEALVEFERRVFDVVLTDVQMPVMNGPDLARALRAGSSTLPIFAITASTMPAEHRVCIDAGIEKVLVKPVSLQDLYNALNEIAHGVGATLVSPQAKSRSTPASTPRRLKHILLESAGMSFARLRKAQQNHDAEAVLAELHALKGCFGFFPNVTMQRLHAHLESEVSKRGVAVLEDLLEDFEAAYWNAMTEI</sequence>
<evidence type="ECO:0000256" key="5">
    <source>
        <dbReference type="SAM" id="Phobius"/>
    </source>
</evidence>
<name>A0ABW7LBL9_9BURK</name>
<keyword evidence="5" id="KW-1133">Transmembrane helix</keyword>
<feature type="transmembrane region" description="Helical" evidence="5">
    <location>
        <begin position="332"/>
        <end position="350"/>
    </location>
</feature>
<feature type="transmembrane region" description="Helical" evidence="5">
    <location>
        <begin position="362"/>
        <end position="383"/>
    </location>
</feature>
<comment type="catalytic activity">
    <reaction evidence="1">
        <text>ATP + protein L-histidine = ADP + protein N-phospho-L-histidine.</text>
        <dbReference type="EC" id="2.7.13.3"/>
    </reaction>
</comment>
<dbReference type="InterPro" id="IPR003661">
    <property type="entry name" value="HisK_dim/P_dom"/>
</dbReference>
<proteinExistence type="predicted"/>
<dbReference type="CDD" id="cd17546">
    <property type="entry name" value="REC_hyHK_CKI1_RcsC-like"/>
    <property type="match status" value="1"/>
</dbReference>
<evidence type="ECO:0000256" key="3">
    <source>
        <dbReference type="ARBA" id="ARBA00022553"/>
    </source>
</evidence>
<dbReference type="InterPro" id="IPR036097">
    <property type="entry name" value="HisK_dim/P_sf"/>
</dbReference>
<protein>
    <recommendedName>
        <fullName evidence="2">histidine kinase</fullName>
        <ecNumber evidence="2">2.7.13.3</ecNumber>
    </recommendedName>
</protein>
<dbReference type="PROSITE" id="PS50109">
    <property type="entry name" value="HIS_KIN"/>
    <property type="match status" value="1"/>
</dbReference>
<dbReference type="Pfam" id="PF02518">
    <property type="entry name" value="HATPase_c"/>
    <property type="match status" value="1"/>
</dbReference>
<feature type="domain" description="Histidine kinase" evidence="6">
    <location>
        <begin position="536"/>
        <end position="762"/>
    </location>
</feature>
<dbReference type="SUPFAM" id="SSF47384">
    <property type="entry name" value="Homodimeric domain of signal transducing histidine kinase"/>
    <property type="match status" value="1"/>
</dbReference>
<keyword evidence="5" id="KW-0812">Transmembrane</keyword>
<dbReference type="SMART" id="SM00387">
    <property type="entry name" value="HATPase_c"/>
    <property type="match status" value="1"/>
</dbReference>
<dbReference type="SUPFAM" id="SSF47226">
    <property type="entry name" value="Histidine-containing phosphotransfer domain, HPT domain"/>
    <property type="match status" value="1"/>
</dbReference>
<feature type="modified residue" description="4-aspartylphosphate" evidence="4">
    <location>
        <position position="954"/>
    </location>
</feature>
<dbReference type="PANTHER" id="PTHR45339">
    <property type="entry name" value="HYBRID SIGNAL TRANSDUCTION HISTIDINE KINASE J"/>
    <property type="match status" value="1"/>
</dbReference>
<dbReference type="SUPFAM" id="SSF55874">
    <property type="entry name" value="ATPase domain of HSP90 chaperone/DNA topoisomerase II/histidine kinase"/>
    <property type="match status" value="1"/>
</dbReference>
<accession>A0ABW7LBL9</accession>
<dbReference type="Gene3D" id="3.40.50.2300">
    <property type="match status" value="1"/>
</dbReference>
<keyword evidence="8" id="KW-0067">ATP-binding</keyword>
<evidence type="ECO:0000259" key="7">
    <source>
        <dbReference type="PROSITE" id="PS50110"/>
    </source>
</evidence>
<evidence type="ECO:0000256" key="2">
    <source>
        <dbReference type="ARBA" id="ARBA00012438"/>
    </source>
</evidence>
<dbReference type="SUPFAM" id="SSF52172">
    <property type="entry name" value="CheY-like"/>
    <property type="match status" value="1"/>
</dbReference>
<keyword evidence="8" id="KW-0547">Nucleotide-binding</keyword>
<evidence type="ECO:0000259" key="6">
    <source>
        <dbReference type="PROSITE" id="PS50109"/>
    </source>
</evidence>
<dbReference type="EMBL" id="JBIMPM010000035">
    <property type="protein sequence ID" value="MFH5254411.1"/>
    <property type="molecule type" value="Genomic_DNA"/>
</dbReference>
<dbReference type="EC" id="2.7.13.3" evidence="2"/>
<feature type="transmembrane region" description="Helical" evidence="5">
    <location>
        <begin position="35"/>
        <end position="63"/>
    </location>
</feature>
<dbReference type="RefSeq" id="WP_395130469.1">
    <property type="nucleotide sequence ID" value="NZ_JBIMPM010000035.1"/>
</dbReference>
<evidence type="ECO:0000256" key="1">
    <source>
        <dbReference type="ARBA" id="ARBA00000085"/>
    </source>
</evidence>
<dbReference type="CDD" id="cd16922">
    <property type="entry name" value="HATPase_EvgS-ArcB-TorS-like"/>
    <property type="match status" value="1"/>
</dbReference>